<dbReference type="FunFam" id="3.40.50.300:FF:001320">
    <property type="entry name" value="Heme ABC transporter ATP-binding protein"/>
    <property type="match status" value="1"/>
</dbReference>
<dbReference type="InterPro" id="IPR015856">
    <property type="entry name" value="ABC_transpr_CbiO/EcfA_su"/>
</dbReference>
<dbReference type="SUPFAM" id="SSF52540">
    <property type="entry name" value="P-loop containing nucleoside triphosphate hydrolases"/>
    <property type="match status" value="2"/>
</dbReference>
<dbReference type="RefSeq" id="WP_123925825.1">
    <property type="nucleotide sequence ID" value="NZ_JBPSDP010000012.1"/>
</dbReference>
<dbReference type="AlphaFoldDB" id="A0A3N4H517"/>
<dbReference type="PANTHER" id="PTHR19211:SF6">
    <property type="entry name" value="BLL7188 PROTEIN"/>
    <property type="match status" value="1"/>
</dbReference>
<dbReference type="InterPro" id="IPR003439">
    <property type="entry name" value="ABC_transporter-like_ATP-bd"/>
</dbReference>
<organism evidence="6 7">
    <name type="scientific">Gordonia oryzae</name>
    <dbReference type="NCBI Taxonomy" id="2487349"/>
    <lineage>
        <taxon>Bacteria</taxon>
        <taxon>Bacillati</taxon>
        <taxon>Actinomycetota</taxon>
        <taxon>Actinomycetes</taxon>
        <taxon>Mycobacteriales</taxon>
        <taxon>Gordoniaceae</taxon>
        <taxon>Gordonia</taxon>
    </lineage>
</organism>
<evidence type="ECO:0000259" key="5">
    <source>
        <dbReference type="PROSITE" id="PS50893"/>
    </source>
</evidence>
<dbReference type="PANTHER" id="PTHR19211">
    <property type="entry name" value="ATP-BINDING TRANSPORT PROTEIN-RELATED"/>
    <property type="match status" value="1"/>
</dbReference>
<evidence type="ECO:0000313" key="7">
    <source>
        <dbReference type="Proteomes" id="UP000267536"/>
    </source>
</evidence>
<keyword evidence="1" id="KW-0813">Transport</keyword>
<dbReference type="Gene3D" id="3.40.50.300">
    <property type="entry name" value="P-loop containing nucleotide triphosphate hydrolases"/>
    <property type="match status" value="2"/>
</dbReference>
<dbReference type="GO" id="GO:0005524">
    <property type="term" value="F:ATP binding"/>
    <property type="evidence" value="ECO:0007669"/>
    <property type="project" value="UniProtKB-KW"/>
</dbReference>
<accession>A0A3N4H517</accession>
<keyword evidence="7" id="KW-1185">Reference proteome</keyword>
<proteinExistence type="predicted"/>
<comment type="caution">
    <text evidence="6">The sequence shown here is derived from an EMBL/GenBank/DDBJ whole genome shotgun (WGS) entry which is preliminary data.</text>
</comment>
<dbReference type="SMART" id="SM00382">
    <property type="entry name" value="AAA"/>
    <property type="match status" value="2"/>
</dbReference>
<keyword evidence="4 6" id="KW-0067">ATP-binding</keyword>
<dbReference type="CDD" id="cd03225">
    <property type="entry name" value="ABC_cobalt_CbiO_domain1"/>
    <property type="match status" value="1"/>
</dbReference>
<name>A0A3N4H517_9ACTN</name>
<dbReference type="Proteomes" id="UP000267536">
    <property type="component" value="Unassembled WGS sequence"/>
</dbReference>
<dbReference type="GO" id="GO:0016020">
    <property type="term" value="C:membrane"/>
    <property type="evidence" value="ECO:0007669"/>
    <property type="project" value="InterPro"/>
</dbReference>
<evidence type="ECO:0000256" key="1">
    <source>
        <dbReference type="ARBA" id="ARBA00022448"/>
    </source>
</evidence>
<dbReference type="Pfam" id="PF00005">
    <property type="entry name" value="ABC_tran"/>
    <property type="match status" value="2"/>
</dbReference>
<evidence type="ECO:0000256" key="2">
    <source>
        <dbReference type="ARBA" id="ARBA00022737"/>
    </source>
</evidence>
<dbReference type="EMBL" id="RKMH01000002">
    <property type="protein sequence ID" value="RPA65910.1"/>
    <property type="molecule type" value="Genomic_DNA"/>
</dbReference>
<protein>
    <submittedName>
        <fullName evidence="6">ABC transporter ATP-binding protein</fullName>
    </submittedName>
</protein>
<feature type="domain" description="ABC transporter" evidence="5">
    <location>
        <begin position="11"/>
        <end position="242"/>
    </location>
</feature>
<gene>
    <name evidence="6" type="ORF">EF294_04055</name>
</gene>
<evidence type="ECO:0000256" key="3">
    <source>
        <dbReference type="ARBA" id="ARBA00022741"/>
    </source>
</evidence>
<keyword evidence="3" id="KW-0547">Nucleotide-binding</keyword>
<evidence type="ECO:0000256" key="4">
    <source>
        <dbReference type="ARBA" id="ARBA00022840"/>
    </source>
</evidence>
<keyword evidence="2" id="KW-0677">Repeat</keyword>
<reference evidence="6 7" key="1">
    <citation type="submission" date="2018-11" db="EMBL/GenBank/DDBJ databases">
        <title>Draft genome sequence of Gordonia sp. RS15-1S isolated from rice stems.</title>
        <authorList>
            <person name="Muangham S."/>
        </authorList>
    </citation>
    <scope>NUCLEOTIDE SEQUENCE [LARGE SCALE GENOMIC DNA]</scope>
    <source>
        <strain evidence="6 7">RS15-1S</strain>
    </source>
</reference>
<dbReference type="PROSITE" id="PS50893">
    <property type="entry name" value="ABC_TRANSPORTER_2"/>
    <property type="match status" value="1"/>
</dbReference>
<dbReference type="GO" id="GO:0022857">
    <property type="term" value="F:transmembrane transporter activity"/>
    <property type="evidence" value="ECO:0007669"/>
    <property type="project" value="UniProtKB-ARBA"/>
</dbReference>
<sequence length="511" mass="54625">MALSLHLSGSITLSGVSFAWPDGTTVFDDLSMSVPPGVSSLVGANGVGKTTLLQLILGALSPRTGSISVSGECALVPQHPQAHVDDTVADVLGIAPTRNALRRIESGSVQPDDYDTVGDDWDVEERALAQLSALGLVADLDRTVGTLSGGESTMLAIAARLLRRPDVLLLDEPTNNLDTDSRTALFDALGAFSGTVLLVSHDLELLERVDTTIELYRGRVRLFGGPYTLYREFLDTEQAAAEAAVANAAGDLRAQKRDLADAQITLDRRARTAAKAEREKRVPKIVAHGRRNAAQVSAGKYRTSHREDVAAAAGRLEAARADVRDDRTARISMPEPDLATHAQVIADDRLRIDGPERVALVGANGSGKTTLITDLIAGDRILVPYALVPQRIAFVESSRTVAQNLSATHPDATAQQVRAHLARFLFRGNAGDRALAELSGGERLRVALASALLTDPTPKLLILDEPTNNLDIDTTEELVSALRDWTGALLLVSHDPGFRDRVGIDRTVRIG</sequence>
<dbReference type="OrthoDB" id="4500804at2"/>
<dbReference type="InterPro" id="IPR027417">
    <property type="entry name" value="P-loop_NTPase"/>
</dbReference>
<evidence type="ECO:0000313" key="6">
    <source>
        <dbReference type="EMBL" id="RPA65910.1"/>
    </source>
</evidence>
<dbReference type="GO" id="GO:0016887">
    <property type="term" value="F:ATP hydrolysis activity"/>
    <property type="evidence" value="ECO:0007669"/>
    <property type="project" value="InterPro"/>
</dbReference>
<dbReference type="InterPro" id="IPR003593">
    <property type="entry name" value="AAA+_ATPase"/>
</dbReference>
<dbReference type="InterPro" id="IPR050611">
    <property type="entry name" value="ABCF"/>
</dbReference>